<keyword evidence="4" id="KW-0479">Metal-binding</keyword>
<keyword evidence="8" id="KW-0576">Peroxisome</keyword>
<feature type="domain" description="AMP-dependent synthetase/ligase" evidence="9">
    <location>
        <begin position="1"/>
        <end position="192"/>
    </location>
</feature>
<name>A2T1T1_9CUCU</name>
<dbReference type="GO" id="GO:0046872">
    <property type="term" value="F:metal ion binding"/>
    <property type="evidence" value="ECO:0007669"/>
    <property type="project" value="UniProtKB-KW"/>
</dbReference>
<evidence type="ECO:0000256" key="1">
    <source>
        <dbReference type="ARBA" id="ARBA00001946"/>
    </source>
</evidence>
<dbReference type="PANTHER" id="PTHR24096:SF423">
    <property type="entry name" value="GM05240P"/>
    <property type="match status" value="1"/>
</dbReference>
<comment type="subcellular location">
    <subcellularLocation>
        <location evidence="2">Peroxisome</location>
    </subcellularLocation>
</comment>
<dbReference type="Gene3D" id="3.40.50.980">
    <property type="match status" value="1"/>
</dbReference>
<feature type="non-terminal residue" evidence="10">
    <location>
        <position position="205"/>
    </location>
</feature>
<dbReference type="SUPFAM" id="SSF56801">
    <property type="entry name" value="Acetyl-CoA synthetase-like"/>
    <property type="match status" value="1"/>
</dbReference>
<comment type="similarity">
    <text evidence="3">Belongs to the ATP-dependent AMP-binding enzyme family.</text>
</comment>
<dbReference type="AlphaFoldDB" id="A2T1T1"/>
<evidence type="ECO:0000256" key="7">
    <source>
        <dbReference type="ARBA" id="ARBA00022842"/>
    </source>
</evidence>
<keyword evidence="7" id="KW-0460">Magnesium</keyword>
<comment type="cofactor">
    <cofactor evidence="1">
        <name>Mg(2+)</name>
        <dbReference type="ChEBI" id="CHEBI:18420"/>
    </cofactor>
</comment>
<dbReference type="Gene3D" id="2.30.38.10">
    <property type="entry name" value="Luciferase, Domain 3"/>
    <property type="match status" value="1"/>
</dbReference>
<keyword evidence="6" id="KW-0067">ATP-binding</keyword>
<dbReference type="GO" id="GO:0005777">
    <property type="term" value="C:peroxisome"/>
    <property type="evidence" value="ECO:0007669"/>
    <property type="project" value="UniProtKB-SubCell"/>
</dbReference>
<sequence>MITHQNVLIRYVHFSDPRFVIADEGRTSLGILPFFHAYGFMTTMMCIERKTKVIVMTRFEEKLFLRVIQDYKISELLLVPPLALFLARSPIVTNYDLSSVKRVICGAAPLSKDLEASLRKRLKIEGIRLGYGLTETTLACTGFPINVFKEGSCGKVMPLLSIKVRDPKTRKSLGPNQVGEICVKGPIVMKGYCNNEQATKDTFTS</sequence>
<evidence type="ECO:0000259" key="9">
    <source>
        <dbReference type="Pfam" id="PF00501"/>
    </source>
</evidence>
<feature type="non-terminal residue" evidence="10">
    <location>
        <position position="1"/>
    </location>
</feature>
<evidence type="ECO:0000256" key="5">
    <source>
        <dbReference type="ARBA" id="ARBA00022741"/>
    </source>
</evidence>
<dbReference type="Pfam" id="PF00501">
    <property type="entry name" value="AMP-binding"/>
    <property type="match status" value="1"/>
</dbReference>
<protein>
    <submittedName>
        <fullName evidence="10">Putative AMP-forming enzyme</fullName>
    </submittedName>
</protein>
<dbReference type="GO" id="GO:0005524">
    <property type="term" value="F:ATP binding"/>
    <property type="evidence" value="ECO:0007669"/>
    <property type="project" value="UniProtKB-KW"/>
</dbReference>
<dbReference type="EMBL" id="DQ458229">
    <property type="protein sequence ID" value="ABE03888.1"/>
    <property type="molecule type" value="Genomic_DNA"/>
</dbReference>
<evidence type="ECO:0000256" key="3">
    <source>
        <dbReference type="ARBA" id="ARBA00006432"/>
    </source>
</evidence>
<evidence type="ECO:0000313" key="10">
    <source>
        <dbReference type="EMBL" id="ABE03888.1"/>
    </source>
</evidence>
<evidence type="ECO:0000256" key="2">
    <source>
        <dbReference type="ARBA" id="ARBA00004275"/>
    </source>
</evidence>
<dbReference type="PANTHER" id="PTHR24096">
    <property type="entry name" value="LONG-CHAIN-FATTY-ACID--COA LIGASE"/>
    <property type="match status" value="1"/>
</dbReference>
<accession>A2T1T1</accession>
<keyword evidence="5" id="KW-0547">Nucleotide-binding</keyword>
<reference evidence="10" key="1">
    <citation type="submission" date="2006-02" db="EMBL/GenBank/DDBJ databases">
        <title>AMP-forming proteins in insect genomes: The evolution of beetle bioluminescence.</title>
        <authorList>
            <person name="Day J.C."/>
        </authorList>
    </citation>
    <scope>NUCLEOTIDE SEQUENCE</scope>
    <source>
        <strain evidence="10">AFP03</strain>
    </source>
</reference>
<proteinExistence type="inferred from homology"/>
<dbReference type="InterPro" id="IPR000873">
    <property type="entry name" value="AMP-dep_synth/lig_dom"/>
</dbReference>
<dbReference type="GO" id="GO:0016405">
    <property type="term" value="F:CoA-ligase activity"/>
    <property type="evidence" value="ECO:0007669"/>
    <property type="project" value="TreeGrafter"/>
</dbReference>
<evidence type="ECO:0000256" key="8">
    <source>
        <dbReference type="ARBA" id="ARBA00023140"/>
    </source>
</evidence>
<organism evidence="10">
    <name type="scientific">Pyrochroa serraticornis</name>
    <dbReference type="NCBI Taxonomy" id="346838"/>
    <lineage>
        <taxon>Eukaryota</taxon>
        <taxon>Metazoa</taxon>
        <taxon>Ecdysozoa</taxon>
        <taxon>Arthropoda</taxon>
        <taxon>Hexapoda</taxon>
        <taxon>Insecta</taxon>
        <taxon>Pterygota</taxon>
        <taxon>Neoptera</taxon>
        <taxon>Endopterygota</taxon>
        <taxon>Coleoptera</taxon>
        <taxon>Polyphaga</taxon>
        <taxon>Cucujiformia</taxon>
        <taxon>Pyrochroidae</taxon>
        <taxon>Pyrochroa</taxon>
    </lineage>
</organism>
<evidence type="ECO:0000256" key="6">
    <source>
        <dbReference type="ARBA" id="ARBA00022840"/>
    </source>
</evidence>
<evidence type="ECO:0000256" key="4">
    <source>
        <dbReference type="ARBA" id="ARBA00022723"/>
    </source>
</evidence>